<dbReference type="InterPro" id="IPR025252">
    <property type="entry name" value="DUF4200"/>
</dbReference>
<dbReference type="AlphaFoldDB" id="A0AAV9RLA7"/>
<dbReference type="GO" id="GO:0005634">
    <property type="term" value="C:nucleus"/>
    <property type="evidence" value="ECO:0007669"/>
    <property type="project" value="TreeGrafter"/>
</dbReference>
<dbReference type="InterPro" id="IPR038765">
    <property type="entry name" value="Papain-like_cys_pep_sf"/>
</dbReference>
<gene>
    <name evidence="10" type="ORF">CRENBAI_023001</name>
</gene>
<evidence type="ECO:0000256" key="4">
    <source>
        <dbReference type="ARBA" id="ARBA00022670"/>
    </source>
</evidence>
<dbReference type="GO" id="GO:0004843">
    <property type="term" value="F:cysteine-type deubiquitinase activity"/>
    <property type="evidence" value="ECO:0007669"/>
    <property type="project" value="UniProtKB-EC"/>
</dbReference>
<dbReference type="Pfam" id="PF13863">
    <property type="entry name" value="DUF4200"/>
    <property type="match status" value="1"/>
</dbReference>
<dbReference type="EC" id="3.4.19.12" evidence="3"/>
<dbReference type="Gene3D" id="1.20.1300.20">
    <property type="entry name" value="Peptidase C65 Otubain, subdomain 2"/>
    <property type="match status" value="1"/>
</dbReference>
<sequence length="563" mass="64653">MATSPLPVLDGDTCPKLQMERVKNVFVTQPEDTRDKKKEMSYIPAMESPSKLLMPGVKTLKKTLISRKQAELHDVEVLLALKTQDFRSSMEALAHRRSELETKQQQAKEKELKFERFVAENEVKRRRVLKQCQATLEQNILKQREMEDLTEQLKKLEASSYESLVMPIIRRHETLSITHQELLQRLRHVEVEVEKGQRQLQSMKQQHSIKKLMSNKELSELQSELESLKEKNKQAEVNLLMKQDVSRDKVEGVGKLLMAVNNLAQQCYLPEFGPLESMSVLTMMDMVKEFILDKADTKRRARRLESCSTTALTDKRWRGSLKSIGSKTQIKSSSKLLDFQQMEVCSLVSRKEDISSLLPEETTSPKYKDLGRQFSAVRKVCGDGNCFYRAVCFAHLESVLHSPRALQRFKDQVLQSGDVLVSVGFDETSFSHHQRTVLHVVDQCMAAEHEDTLLRLFNEQLISDSVVQFLRLLTSAHLQIHADDFCNFIEAPDLKVYCRQEVEVMAMECDHVDILALSQALDVGIHIASMEGDEQQLVHHIIPEGADPSVRLLYQMSHYNILY</sequence>
<keyword evidence="5" id="KW-0833">Ubl conjugation pathway</keyword>
<protein>
    <recommendedName>
        <fullName evidence="3">ubiquitinyl hydrolase 1</fullName>
        <ecNumber evidence="3">3.4.19.12</ecNumber>
    </recommendedName>
</protein>
<evidence type="ECO:0000256" key="5">
    <source>
        <dbReference type="ARBA" id="ARBA00022786"/>
    </source>
</evidence>
<dbReference type="EMBL" id="JAHHUM010001736">
    <property type="protein sequence ID" value="KAK5609763.1"/>
    <property type="molecule type" value="Genomic_DNA"/>
</dbReference>
<feature type="coiled-coil region" evidence="8">
    <location>
        <begin position="90"/>
        <end position="245"/>
    </location>
</feature>
<keyword evidence="4" id="KW-0645">Protease</keyword>
<dbReference type="InterPro" id="IPR042468">
    <property type="entry name" value="Peptidase_C65_otubain_sub1"/>
</dbReference>
<comment type="similarity">
    <text evidence="2">Belongs to the peptidase C65 family.</text>
</comment>
<evidence type="ECO:0000256" key="6">
    <source>
        <dbReference type="ARBA" id="ARBA00022801"/>
    </source>
</evidence>
<evidence type="ECO:0000256" key="8">
    <source>
        <dbReference type="SAM" id="Coils"/>
    </source>
</evidence>
<keyword evidence="6" id="KW-0378">Hydrolase</keyword>
<dbReference type="GO" id="GO:0071108">
    <property type="term" value="P:protein K48-linked deubiquitination"/>
    <property type="evidence" value="ECO:0007669"/>
    <property type="project" value="TreeGrafter"/>
</dbReference>
<evidence type="ECO:0000259" key="9">
    <source>
        <dbReference type="PROSITE" id="PS50802"/>
    </source>
</evidence>
<dbReference type="PROSITE" id="PS50802">
    <property type="entry name" value="OTU"/>
    <property type="match status" value="1"/>
</dbReference>
<comment type="caution">
    <text evidence="10">The sequence shown here is derived from an EMBL/GenBank/DDBJ whole genome shotgun (WGS) entry which is preliminary data.</text>
</comment>
<organism evidence="10 11">
    <name type="scientific">Crenichthys baileyi</name>
    <name type="common">White River springfish</name>
    <dbReference type="NCBI Taxonomy" id="28760"/>
    <lineage>
        <taxon>Eukaryota</taxon>
        <taxon>Metazoa</taxon>
        <taxon>Chordata</taxon>
        <taxon>Craniata</taxon>
        <taxon>Vertebrata</taxon>
        <taxon>Euteleostomi</taxon>
        <taxon>Actinopterygii</taxon>
        <taxon>Neopterygii</taxon>
        <taxon>Teleostei</taxon>
        <taxon>Neoteleostei</taxon>
        <taxon>Acanthomorphata</taxon>
        <taxon>Ovalentaria</taxon>
        <taxon>Atherinomorphae</taxon>
        <taxon>Cyprinodontiformes</taxon>
        <taxon>Goodeidae</taxon>
        <taxon>Crenichthys</taxon>
    </lineage>
</organism>
<feature type="domain" description="OTU" evidence="9">
    <location>
        <begin position="375"/>
        <end position="563"/>
    </location>
</feature>
<dbReference type="GO" id="GO:2000780">
    <property type="term" value="P:negative regulation of double-strand break repair"/>
    <property type="evidence" value="ECO:0007669"/>
    <property type="project" value="TreeGrafter"/>
</dbReference>
<keyword evidence="7" id="KW-0788">Thiol protease</keyword>
<dbReference type="FunFam" id="1.20.1300.20:FF:000001">
    <property type="entry name" value="Ubiquitin thioesterase OTUB1"/>
    <property type="match status" value="1"/>
</dbReference>
<reference evidence="10 11" key="1">
    <citation type="submission" date="2021-06" db="EMBL/GenBank/DDBJ databases">
        <authorList>
            <person name="Palmer J.M."/>
        </authorList>
    </citation>
    <scope>NUCLEOTIDE SEQUENCE [LARGE SCALE GENOMIC DNA]</scope>
    <source>
        <strain evidence="10 11">MEX-2019</strain>
        <tissue evidence="10">Muscle</tissue>
    </source>
</reference>
<keyword evidence="11" id="KW-1185">Reference proteome</keyword>
<accession>A0AAV9RLA7</accession>
<evidence type="ECO:0000256" key="7">
    <source>
        <dbReference type="ARBA" id="ARBA00022807"/>
    </source>
</evidence>
<dbReference type="Proteomes" id="UP001311232">
    <property type="component" value="Unassembled WGS sequence"/>
</dbReference>
<dbReference type="PANTHER" id="PTHR12931">
    <property type="entry name" value="UBIQUITIN THIOLESTERASE PROTEIN OTUB"/>
    <property type="match status" value="1"/>
</dbReference>
<proteinExistence type="inferred from homology"/>
<comment type="catalytic activity">
    <reaction evidence="1">
        <text>Thiol-dependent hydrolysis of ester, thioester, amide, peptide and isopeptide bonds formed by the C-terminal Gly of ubiquitin (a 76-residue protein attached to proteins as an intracellular targeting signal).</text>
        <dbReference type="EC" id="3.4.19.12"/>
    </reaction>
</comment>
<evidence type="ECO:0000313" key="10">
    <source>
        <dbReference type="EMBL" id="KAK5609763.1"/>
    </source>
</evidence>
<dbReference type="Pfam" id="PF10275">
    <property type="entry name" value="Peptidase_C65"/>
    <property type="match status" value="1"/>
</dbReference>
<dbReference type="InterPro" id="IPR003323">
    <property type="entry name" value="OTU_dom"/>
</dbReference>
<evidence type="ECO:0000256" key="3">
    <source>
        <dbReference type="ARBA" id="ARBA00012759"/>
    </source>
</evidence>
<dbReference type="Gene3D" id="3.30.200.60">
    <property type="entry name" value="Peptidase C65 Otubain, subdomain 1"/>
    <property type="match status" value="1"/>
</dbReference>
<keyword evidence="8" id="KW-0175">Coiled coil</keyword>
<dbReference type="SUPFAM" id="SSF54001">
    <property type="entry name" value="Cysteine proteinases"/>
    <property type="match status" value="1"/>
</dbReference>
<dbReference type="GO" id="GO:0006508">
    <property type="term" value="P:proteolysis"/>
    <property type="evidence" value="ECO:0007669"/>
    <property type="project" value="UniProtKB-KW"/>
</dbReference>
<dbReference type="PANTHER" id="PTHR12931:SF32">
    <property type="entry name" value="UBIQUITIN THIOESTERASE"/>
    <property type="match status" value="1"/>
</dbReference>
<dbReference type="GO" id="GO:0043130">
    <property type="term" value="F:ubiquitin binding"/>
    <property type="evidence" value="ECO:0007669"/>
    <property type="project" value="TreeGrafter"/>
</dbReference>
<evidence type="ECO:0000256" key="2">
    <source>
        <dbReference type="ARBA" id="ARBA00006579"/>
    </source>
</evidence>
<name>A0AAV9RLA7_9TELE</name>
<evidence type="ECO:0000313" key="11">
    <source>
        <dbReference type="Proteomes" id="UP001311232"/>
    </source>
</evidence>
<dbReference type="InterPro" id="IPR042467">
    <property type="entry name" value="Peptidase_C65_otubain_sub2"/>
</dbReference>
<evidence type="ECO:0000256" key="1">
    <source>
        <dbReference type="ARBA" id="ARBA00000707"/>
    </source>
</evidence>
<dbReference type="InterPro" id="IPR019400">
    <property type="entry name" value="Peptidase_C65_otubain"/>
</dbReference>